<evidence type="ECO:0000256" key="4">
    <source>
        <dbReference type="ARBA" id="ARBA00022801"/>
    </source>
</evidence>
<dbReference type="CDD" id="cd05652">
    <property type="entry name" value="M20_ArgE_DapE-like_fungal"/>
    <property type="match status" value="1"/>
</dbReference>
<gene>
    <name evidence="7" type="ORF">OOU_Y34scaffold00767g3</name>
</gene>
<dbReference type="EMBL" id="JH793398">
    <property type="protein sequence ID" value="ELQ34399.1"/>
    <property type="molecule type" value="Genomic_DNA"/>
</dbReference>
<dbReference type="InterPro" id="IPR050072">
    <property type="entry name" value="Peptidase_M20A"/>
</dbReference>
<reference evidence="7" key="1">
    <citation type="journal article" date="2012" name="PLoS Genet.">
        <title>Comparative analysis of the genomes of two field isolates of the rice blast fungus Magnaporthe oryzae.</title>
        <authorList>
            <person name="Xue M."/>
            <person name="Yang J."/>
            <person name="Li Z."/>
            <person name="Hu S."/>
            <person name="Yao N."/>
            <person name="Dean R.A."/>
            <person name="Zhao W."/>
            <person name="Shen M."/>
            <person name="Zhang H."/>
            <person name="Li C."/>
            <person name="Liu L."/>
            <person name="Cao L."/>
            <person name="Xu X."/>
            <person name="Xing Y."/>
            <person name="Hsiang T."/>
            <person name="Zhang Z."/>
            <person name="Xu J.R."/>
            <person name="Peng Y.L."/>
        </authorList>
    </citation>
    <scope>NUCLEOTIDE SEQUENCE</scope>
    <source>
        <strain evidence="7">Y34</strain>
    </source>
</reference>
<dbReference type="Pfam" id="PF01546">
    <property type="entry name" value="Peptidase_M20"/>
    <property type="match status" value="1"/>
</dbReference>
<keyword evidence="3" id="KW-0479">Metal-binding</keyword>
<dbReference type="Gene3D" id="3.30.70.360">
    <property type="match status" value="1"/>
</dbReference>
<evidence type="ECO:0000259" key="6">
    <source>
        <dbReference type="Pfam" id="PF07687"/>
    </source>
</evidence>
<evidence type="ECO:0000256" key="2">
    <source>
        <dbReference type="ARBA" id="ARBA00006247"/>
    </source>
</evidence>
<dbReference type="SUPFAM" id="SSF53187">
    <property type="entry name" value="Zn-dependent exopeptidases"/>
    <property type="match status" value="1"/>
</dbReference>
<organism evidence="7">
    <name type="scientific">Pyricularia oryzae (strain Y34)</name>
    <name type="common">Rice blast fungus</name>
    <name type="synonym">Magnaporthe oryzae</name>
    <dbReference type="NCBI Taxonomy" id="1143189"/>
    <lineage>
        <taxon>Eukaryota</taxon>
        <taxon>Fungi</taxon>
        <taxon>Dikarya</taxon>
        <taxon>Ascomycota</taxon>
        <taxon>Pezizomycotina</taxon>
        <taxon>Sordariomycetes</taxon>
        <taxon>Sordariomycetidae</taxon>
        <taxon>Magnaporthales</taxon>
        <taxon>Pyriculariaceae</taxon>
        <taxon>Pyricularia</taxon>
    </lineage>
</organism>
<name>A0AA97PH43_PYRO3</name>
<sequence>MDWVTIELLAETRIGAVYAAARTGLNVTTVLTTWAGLKSFASPALRKANIVSNKPPQHKWFGKTSEMDARLISSLIWLLLSFQATSLQLIKHATQDSSGPGSLHHDLKIDSQQPLSIQSESPPYRSRLVDLHRSLVEISSTTGHEAEVGTFLSHYLESHGFDVKQQSLPMREDAQASNYKPKRFNIIARPSAAHSSTAWNPRLLITSHIDVVPPYIPYSIDADPSDATDETIIRGRGSADAKGSVASQIIAVEELVHRKLIHPEDVMLLYVVGEEVDGAGMKRFSDSLEDPSKQFHGFESVIFGEPTENKLACGHKGIIACTITATGKAGHSGYPWSGESANEMLMRALVRILDTDLGSSDEYGNTTINVGTLAGGIAFNVIPEFAQSNISARVAIGPQDSGHIAVRHKIEAILAKENADHLSIKCGLGYGVTTTVNYGTDIPNLKGNHRRYLYGPGSILVAHSDDEQLTVGDLETAVEAYQKIILHDLST</sequence>
<accession>A0AA97PH43</accession>
<evidence type="ECO:0000313" key="7">
    <source>
        <dbReference type="EMBL" id="ELQ34399.1"/>
    </source>
</evidence>
<dbReference type="InterPro" id="IPR011650">
    <property type="entry name" value="Peptidase_M20_dimer"/>
</dbReference>
<evidence type="ECO:0000256" key="5">
    <source>
        <dbReference type="ARBA" id="ARBA00022833"/>
    </source>
</evidence>
<keyword evidence="5" id="KW-0862">Zinc</keyword>
<dbReference type="AlphaFoldDB" id="A0AA97PH43"/>
<dbReference type="Proteomes" id="UP000011086">
    <property type="component" value="Unassembled WGS sequence"/>
</dbReference>
<dbReference type="InterPro" id="IPR002933">
    <property type="entry name" value="Peptidase_M20"/>
</dbReference>
<dbReference type="PANTHER" id="PTHR43808">
    <property type="entry name" value="ACETYLORNITHINE DEACETYLASE"/>
    <property type="match status" value="1"/>
</dbReference>
<keyword evidence="4" id="KW-0378">Hydrolase</keyword>
<dbReference type="PROSITE" id="PS00758">
    <property type="entry name" value="ARGE_DAPE_CPG2_1"/>
    <property type="match status" value="1"/>
</dbReference>
<proteinExistence type="inferred from homology"/>
<feature type="domain" description="Peptidase M20 dimerisation" evidence="6">
    <location>
        <begin position="314"/>
        <end position="419"/>
    </location>
</feature>
<dbReference type="Gene3D" id="3.40.630.10">
    <property type="entry name" value="Zn peptidases"/>
    <property type="match status" value="1"/>
</dbReference>
<dbReference type="Pfam" id="PF07687">
    <property type="entry name" value="M20_dimer"/>
    <property type="match status" value="1"/>
</dbReference>
<protein>
    <submittedName>
        <fullName evidence="7">Peptidase family protein</fullName>
    </submittedName>
</protein>
<dbReference type="InterPro" id="IPR001261">
    <property type="entry name" value="ArgE/DapE_CS"/>
</dbReference>
<dbReference type="GO" id="GO:0016787">
    <property type="term" value="F:hydrolase activity"/>
    <property type="evidence" value="ECO:0007669"/>
    <property type="project" value="UniProtKB-KW"/>
</dbReference>
<dbReference type="InterPro" id="IPR036264">
    <property type="entry name" value="Bact_exopeptidase_dim_dom"/>
</dbReference>
<dbReference type="GO" id="GO:0046872">
    <property type="term" value="F:metal ion binding"/>
    <property type="evidence" value="ECO:0007669"/>
    <property type="project" value="UniProtKB-KW"/>
</dbReference>
<comment type="similarity">
    <text evidence="2">Belongs to the peptidase M20A family.</text>
</comment>
<evidence type="ECO:0000256" key="3">
    <source>
        <dbReference type="ARBA" id="ARBA00022723"/>
    </source>
</evidence>
<evidence type="ECO:0000256" key="1">
    <source>
        <dbReference type="ARBA" id="ARBA00001947"/>
    </source>
</evidence>
<comment type="cofactor">
    <cofactor evidence="1">
        <name>Zn(2+)</name>
        <dbReference type="ChEBI" id="CHEBI:29105"/>
    </cofactor>
</comment>
<dbReference type="SUPFAM" id="SSF55031">
    <property type="entry name" value="Bacterial exopeptidase dimerisation domain"/>
    <property type="match status" value="1"/>
</dbReference>
<dbReference type="PANTHER" id="PTHR43808:SF30">
    <property type="entry name" value="ACETYLORNITHINE DEACETYLASE"/>
    <property type="match status" value="1"/>
</dbReference>